<gene>
    <name evidence="2" type="ORF">GCM10009801_74220</name>
</gene>
<dbReference type="PANTHER" id="PTHR33990">
    <property type="entry name" value="PROTEIN YJDN-RELATED"/>
    <property type="match status" value="1"/>
</dbReference>
<accession>A0ABN2WYP6</accession>
<evidence type="ECO:0000313" key="2">
    <source>
        <dbReference type="EMBL" id="GAA2101178.1"/>
    </source>
</evidence>
<dbReference type="EMBL" id="BAAAPE010000025">
    <property type="protein sequence ID" value="GAA2101178.1"/>
    <property type="molecule type" value="Genomic_DNA"/>
</dbReference>
<sequence>MFDGDARQAMEFYRQIFGGELELGTVADFGSPDAPDADKVMHSRLDTPAGHTLMAWDFPAHRPGHPPYRPGNDVAVFLGGDDESELRGYFQKLSEGGTVTLPLERQLWGDEAGSVVDRFGITWMFNISARRPGMP</sequence>
<organism evidence="2 3">
    <name type="scientific">Streptomyces albiaxialis</name>
    <dbReference type="NCBI Taxonomy" id="329523"/>
    <lineage>
        <taxon>Bacteria</taxon>
        <taxon>Bacillati</taxon>
        <taxon>Actinomycetota</taxon>
        <taxon>Actinomycetes</taxon>
        <taxon>Kitasatosporales</taxon>
        <taxon>Streptomycetaceae</taxon>
        <taxon>Streptomyces</taxon>
    </lineage>
</organism>
<proteinExistence type="predicted"/>
<evidence type="ECO:0000313" key="3">
    <source>
        <dbReference type="Proteomes" id="UP001500016"/>
    </source>
</evidence>
<dbReference type="InterPro" id="IPR004360">
    <property type="entry name" value="Glyas_Fos-R_dOase_dom"/>
</dbReference>
<feature type="domain" description="Glyoxalase/fosfomycin resistance/dioxygenase" evidence="1">
    <location>
        <begin position="2"/>
        <end position="125"/>
    </location>
</feature>
<dbReference type="Pfam" id="PF00903">
    <property type="entry name" value="Glyoxalase"/>
    <property type="match status" value="1"/>
</dbReference>
<dbReference type="SUPFAM" id="SSF54593">
    <property type="entry name" value="Glyoxalase/Bleomycin resistance protein/Dihydroxybiphenyl dioxygenase"/>
    <property type="match status" value="1"/>
</dbReference>
<dbReference type="Proteomes" id="UP001500016">
    <property type="component" value="Unassembled WGS sequence"/>
</dbReference>
<name>A0ABN2WYP6_9ACTN</name>
<protein>
    <submittedName>
        <fullName evidence="2">VOC family protein</fullName>
    </submittedName>
</protein>
<evidence type="ECO:0000259" key="1">
    <source>
        <dbReference type="Pfam" id="PF00903"/>
    </source>
</evidence>
<dbReference type="InterPro" id="IPR029068">
    <property type="entry name" value="Glyas_Bleomycin-R_OHBP_Dase"/>
</dbReference>
<keyword evidence="3" id="KW-1185">Reference proteome</keyword>
<comment type="caution">
    <text evidence="2">The sequence shown here is derived from an EMBL/GenBank/DDBJ whole genome shotgun (WGS) entry which is preliminary data.</text>
</comment>
<dbReference type="CDD" id="cd06588">
    <property type="entry name" value="PhnB_like"/>
    <property type="match status" value="1"/>
</dbReference>
<dbReference type="InterPro" id="IPR028973">
    <property type="entry name" value="PhnB-like"/>
</dbReference>
<reference evidence="3" key="1">
    <citation type="journal article" date="2019" name="Int. J. Syst. Evol. Microbiol.">
        <title>The Global Catalogue of Microorganisms (GCM) 10K type strain sequencing project: providing services to taxonomists for standard genome sequencing and annotation.</title>
        <authorList>
            <consortium name="The Broad Institute Genomics Platform"/>
            <consortium name="The Broad Institute Genome Sequencing Center for Infectious Disease"/>
            <person name="Wu L."/>
            <person name="Ma J."/>
        </authorList>
    </citation>
    <scope>NUCLEOTIDE SEQUENCE [LARGE SCALE GENOMIC DNA]</scope>
    <source>
        <strain evidence="3">JCM 15478</strain>
    </source>
</reference>
<dbReference type="PANTHER" id="PTHR33990:SF1">
    <property type="entry name" value="PROTEIN YJDN"/>
    <property type="match status" value="1"/>
</dbReference>
<dbReference type="Gene3D" id="3.10.180.10">
    <property type="entry name" value="2,3-Dihydroxybiphenyl 1,2-Dioxygenase, domain 1"/>
    <property type="match status" value="1"/>
</dbReference>